<dbReference type="PANTHER" id="PTHR36440:SF1">
    <property type="entry name" value="PUTATIVE (AFU_ORTHOLOGUE AFUA_8G07350)-RELATED"/>
    <property type="match status" value="1"/>
</dbReference>
<dbReference type="Gene3D" id="2.60.120.10">
    <property type="entry name" value="Jelly Rolls"/>
    <property type="match status" value="1"/>
</dbReference>
<dbReference type="STRING" id="630515.SAMN04489812_6034"/>
<dbReference type="Pfam" id="PF07883">
    <property type="entry name" value="Cupin_2"/>
    <property type="match status" value="1"/>
</dbReference>
<keyword evidence="3" id="KW-1185">Reference proteome</keyword>
<dbReference type="InterPro" id="IPR011051">
    <property type="entry name" value="RmlC_Cupin_sf"/>
</dbReference>
<dbReference type="SUPFAM" id="SSF51182">
    <property type="entry name" value="RmlC-like cupins"/>
    <property type="match status" value="1"/>
</dbReference>
<evidence type="ECO:0000313" key="3">
    <source>
        <dbReference type="Proteomes" id="UP000199103"/>
    </source>
</evidence>
<dbReference type="InterPro" id="IPR013096">
    <property type="entry name" value="Cupin_2"/>
</dbReference>
<protein>
    <submittedName>
        <fullName evidence="2">Cupin domain-containing protein</fullName>
    </submittedName>
</protein>
<name>A0A1H2AL93_9ACTN</name>
<dbReference type="InterPro" id="IPR014710">
    <property type="entry name" value="RmlC-like_jellyroll"/>
</dbReference>
<dbReference type="InterPro" id="IPR053146">
    <property type="entry name" value="QDO-like"/>
</dbReference>
<sequence>MADGPVIRTKGVPMGLIPVSEQDRQGESATFIGKGYESDVSFFLEYLQPGQGPALHRHPYSETFIIIEGTVTFTLGRDQVDARVGDIAVAPARTPHKFTVAGDGPARMVNIHAAAEMETEWLDEETWEVLRTSSVRA</sequence>
<organism evidence="2 3">
    <name type="scientific">Microlunatus soli</name>
    <dbReference type="NCBI Taxonomy" id="630515"/>
    <lineage>
        <taxon>Bacteria</taxon>
        <taxon>Bacillati</taxon>
        <taxon>Actinomycetota</taxon>
        <taxon>Actinomycetes</taxon>
        <taxon>Propionibacteriales</taxon>
        <taxon>Propionibacteriaceae</taxon>
        <taxon>Microlunatus</taxon>
    </lineage>
</organism>
<dbReference type="AlphaFoldDB" id="A0A1H2AL93"/>
<dbReference type="Proteomes" id="UP000199103">
    <property type="component" value="Chromosome I"/>
</dbReference>
<dbReference type="CDD" id="cd02208">
    <property type="entry name" value="cupin_RmlC-like"/>
    <property type="match status" value="1"/>
</dbReference>
<proteinExistence type="predicted"/>
<evidence type="ECO:0000259" key="1">
    <source>
        <dbReference type="Pfam" id="PF07883"/>
    </source>
</evidence>
<gene>
    <name evidence="2" type="ORF">SAMN04489812_6034</name>
</gene>
<feature type="domain" description="Cupin type-2" evidence="1">
    <location>
        <begin position="44"/>
        <end position="111"/>
    </location>
</feature>
<accession>A0A1H2AL93</accession>
<reference evidence="2 3" key="1">
    <citation type="submission" date="2016-10" db="EMBL/GenBank/DDBJ databases">
        <authorList>
            <person name="de Groot N.N."/>
        </authorList>
    </citation>
    <scope>NUCLEOTIDE SEQUENCE [LARGE SCALE GENOMIC DNA]</scope>
    <source>
        <strain evidence="2 3">DSM 21800</strain>
    </source>
</reference>
<evidence type="ECO:0000313" key="2">
    <source>
        <dbReference type="EMBL" id="SDT46738.1"/>
    </source>
</evidence>
<dbReference type="PANTHER" id="PTHR36440">
    <property type="entry name" value="PUTATIVE (AFU_ORTHOLOGUE AFUA_8G07350)-RELATED"/>
    <property type="match status" value="1"/>
</dbReference>
<dbReference type="EMBL" id="LT629772">
    <property type="protein sequence ID" value="SDT46738.1"/>
    <property type="molecule type" value="Genomic_DNA"/>
</dbReference>